<keyword evidence="4" id="KW-0732">Signal</keyword>
<evidence type="ECO:0000256" key="1">
    <source>
        <dbReference type="ARBA" id="ARBA00022737"/>
    </source>
</evidence>
<keyword evidence="3" id="KW-0812">Transmembrane</keyword>
<dbReference type="PROSITE" id="PS50835">
    <property type="entry name" value="IG_LIKE"/>
    <property type="match status" value="2"/>
</dbReference>
<dbReference type="InterPro" id="IPR003598">
    <property type="entry name" value="Ig_sub2"/>
</dbReference>
<feature type="domain" description="Ig-like" evidence="5">
    <location>
        <begin position="25"/>
        <end position="131"/>
    </location>
</feature>
<evidence type="ECO:0000313" key="6">
    <source>
        <dbReference type="EMBL" id="CAD6192208.1"/>
    </source>
</evidence>
<feature type="chain" id="PRO_5035762212" description="Ig-like domain-containing protein" evidence="4">
    <location>
        <begin position="24"/>
        <end position="321"/>
    </location>
</feature>
<dbReference type="Proteomes" id="UP000835052">
    <property type="component" value="Unassembled WGS sequence"/>
</dbReference>
<dbReference type="GO" id="GO:0048468">
    <property type="term" value="P:cell development"/>
    <property type="evidence" value="ECO:0007669"/>
    <property type="project" value="UniProtKB-ARBA"/>
</dbReference>
<gene>
    <name evidence="6" type="ORF">CAUJ_LOCUS8127</name>
</gene>
<dbReference type="Gene3D" id="2.60.40.10">
    <property type="entry name" value="Immunoglobulins"/>
    <property type="match status" value="2"/>
</dbReference>
<evidence type="ECO:0000256" key="4">
    <source>
        <dbReference type="SAM" id="SignalP"/>
    </source>
</evidence>
<feature type="transmembrane region" description="Helical" evidence="3">
    <location>
        <begin position="253"/>
        <end position="276"/>
    </location>
</feature>
<keyword evidence="2" id="KW-0393">Immunoglobulin domain</keyword>
<organism evidence="6 7">
    <name type="scientific">Caenorhabditis auriculariae</name>
    <dbReference type="NCBI Taxonomy" id="2777116"/>
    <lineage>
        <taxon>Eukaryota</taxon>
        <taxon>Metazoa</taxon>
        <taxon>Ecdysozoa</taxon>
        <taxon>Nematoda</taxon>
        <taxon>Chromadorea</taxon>
        <taxon>Rhabditida</taxon>
        <taxon>Rhabditina</taxon>
        <taxon>Rhabditomorpha</taxon>
        <taxon>Rhabditoidea</taxon>
        <taxon>Rhabditidae</taxon>
        <taxon>Peloderinae</taxon>
        <taxon>Caenorhabditis</taxon>
    </lineage>
</organism>
<name>A0A8S1HD49_9PELO</name>
<keyword evidence="3" id="KW-0472">Membrane</keyword>
<dbReference type="InterPro" id="IPR003599">
    <property type="entry name" value="Ig_sub"/>
</dbReference>
<evidence type="ECO:0000256" key="2">
    <source>
        <dbReference type="ARBA" id="ARBA00023319"/>
    </source>
</evidence>
<keyword evidence="7" id="KW-1185">Reference proteome</keyword>
<dbReference type="InterPro" id="IPR013783">
    <property type="entry name" value="Ig-like_fold"/>
</dbReference>
<dbReference type="AlphaFoldDB" id="A0A8S1HD49"/>
<dbReference type="Pfam" id="PF13927">
    <property type="entry name" value="Ig_3"/>
    <property type="match status" value="2"/>
</dbReference>
<accession>A0A8S1HD49</accession>
<dbReference type="PANTHER" id="PTHR10075">
    <property type="entry name" value="BASIGIN RELATED"/>
    <property type="match status" value="1"/>
</dbReference>
<dbReference type="SMART" id="SM00409">
    <property type="entry name" value="IG"/>
    <property type="match status" value="2"/>
</dbReference>
<dbReference type="InterPro" id="IPR007110">
    <property type="entry name" value="Ig-like_dom"/>
</dbReference>
<comment type="caution">
    <text evidence="6">The sequence shown here is derived from an EMBL/GenBank/DDBJ whole genome shotgun (WGS) entry which is preliminary data.</text>
</comment>
<reference evidence="6" key="1">
    <citation type="submission" date="2020-10" db="EMBL/GenBank/DDBJ databases">
        <authorList>
            <person name="Kikuchi T."/>
        </authorList>
    </citation>
    <scope>NUCLEOTIDE SEQUENCE</scope>
    <source>
        <strain evidence="6">NKZ352</strain>
    </source>
</reference>
<feature type="signal peptide" evidence="4">
    <location>
        <begin position="1"/>
        <end position="23"/>
    </location>
</feature>
<keyword evidence="1" id="KW-0677">Repeat</keyword>
<evidence type="ECO:0000313" key="7">
    <source>
        <dbReference type="Proteomes" id="UP000835052"/>
    </source>
</evidence>
<feature type="domain" description="Ig-like" evidence="5">
    <location>
        <begin position="136"/>
        <end position="224"/>
    </location>
</feature>
<dbReference type="PANTHER" id="PTHR10075:SF14">
    <property type="entry name" value="CELL ADHESION MOLECULE DSCAM2-RELATED"/>
    <property type="match status" value="1"/>
</dbReference>
<sequence length="321" mass="35660">MRAPMSDRLRLMVILLLAISSEGSPSDRDEPKKKPSEQLVPVGATTALMCEPAFVSDSKATWFRDGSPVATVSNHSNAIYQNRSPTAPAAEKLPEVGFLTIFNVSKEDQGTYWCRRETDGQFGEVFNLQVAFLDVPTDFHITLSSKHPKTGESFYAHCPIPEGFPTPRITWTVNEMPMSHVSSDFEVFANGTLHLPRMSFHHFGTLECRALNFAGKAIARTFVSSRELHPQMESIQMESIGNSLRGSFHSACFMFLMGCLATCACVLIYLLGVVCLMRRRPRLTLRPTWWSRGDPALAPGFRKAVVPLPDCFANARMLSPA</sequence>
<evidence type="ECO:0000256" key="3">
    <source>
        <dbReference type="SAM" id="Phobius"/>
    </source>
</evidence>
<dbReference type="SMART" id="SM00408">
    <property type="entry name" value="IGc2"/>
    <property type="match status" value="2"/>
</dbReference>
<dbReference type="CDD" id="cd00096">
    <property type="entry name" value="Ig"/>
    <property type="match status" value="2"/>
</dbReference>
<proteinExistence type="predicted"/>
<dbReference type="EMBL" id="CAJGYM010000026">
    <property type="protein sequence ID" value="CAD6192208.1"/>
    <property type="molecule type" value="Genomic_DNA"/>
</dbReference>
<dbReference type="SUPFAM" id="SSF48726">
    <property type="entry name" value="Immunoglobulin"/>
    <property type="match status" value="1"/>
</dbReference>
<evidence type="ECO:0000259" key="5">
    <source>
        <dbReference type="PROSITE" id="PS50835"/>
    </source>
</evidence>
<keyword evidence="3" id="KW-1133">Transmembrane helix</keyword>
<dbReference type="OrthoDB" id="10010359at2759"/>
<protein>
    <recommendedName>
        <fullName evidence="5">Ig-like domain-containing protein</fullName>
    </recommendedName>
</protein>
<dbReference type="InterPro" id="IPR036179">
    <property type="entry name" value="Ig-like_dom_sf"/>
</dbReference>